<dbReference type="Proteomes" id="UP000195514">
    <property type="component" value="Chromosome I"/>
</dbReference>
<accession>A0A1Y6K0T0</accession>
<feature type="domain" description="Amidohydrolase-related" evidence="2">
    <location>
        <begin position="88"/>
        <end position="254"/>
    </location>
</feature>
<dbReference type="RefSeq" id="WP_087861133.1">
    <property type="nucleotide sequence ID" value="NZ_LT859958.1"/>
</dbReference>
<keyword evidence="3" id="KW-0378">Hydrolase</keyword>
<evidence type="ECO:0000259" key="2">
    <source>
        <dbReference type="Pfam" id="PF04909"/>
    </source>
</evidence>
<dbReference type="InterPro" id="IPR006680">
    <property type="entry name" value="Amidohydro-rel"/>
</dbReference>
<dbReference type="KEGG" id="abat:CFX1CAM_0110"/>
<keyword evidence="4" id="KW-1185">Reference proteome</keyword>
<dbReference type="Pfam" id="PF04909">
    <property type="entry name" value="Amidohydro_2"/>
    <property type="match status" value="2"/>
</dbReference>
<dbReference type="SUPFAM" id="SSF51556">
    <property type="entry name" value="Metallo-dependent hydrolases"/>
    <property type="match status" value="2"/>
</dbReference>
<dbReference type="InterPro" id="IPR032465">
    <property type="entry name" value="ACMSD"/>
</dbReference>
<dbReference type="CDD" id="cd01292">
    <property type="entry name" value="metallo-dependent_hydrolases"/>
    <property type="match status" value="1"/>
</dbReference>
<reference evidence="4" key="1">
    <citation type="submission" date="2017-05" db="EMBL/GenBank/DDBJ databases">
        <authorList>
            <person name="Kirkegaard R."/>
            <person name="Mcilroy J S."/>
        </authorList>
    </citation>
    <scope>NUCLEOTIDE SEQUENCE [LARGE SCALE GENOMIC DNA]</scope>
</reference>
<dbReference type="EMBL" id="LT859958">
    <property type="protein sequence ID" value="SMX53176.1"/>
    <property type="molecule type" value="Genomic_DNA"/>
</dbReference>
<dbReference type="AlphaFoldDB" id="A0A1Y6K0T0"/>
<gene>
    <name evidence="3" type="ORF">CFX1CAM_0110</name>
</gene>
<dbReference type="PANTHER" id="PTHR21240">
    <property type="entry name" value="2-AMINO-3-CARBOXYLMUCONATE-6-SEMIALDEHYDE DECARBOXYLASE"/>
    <property type="match status" value="1"/>
</dbReference>
<name>A0A1Y6K0T0_9CHLR</name>
<sequence length="534" mass="60626">MKLFDSSVYLGPWPGSAETFSDVNALVNKLGQLNIHAALVNHTLAWQHNPYYGNKLLMDEIREHPQLEACWGLTPGPALEVYGGLTGLKKALIENKIRAIRLFPKDHVVSLEQWMTGGFFDLLNKLSIIVFLDVDQVFMQVGIYDYDANRFSAIKEICQSYPNISLVINRTGYRPYQSLIQLMQQCDNLYLDLSFLATHQGVEDIVQRFGSARLLFGTSMPFVEAGGAIARLTYAGIPEEAKRDIASSNLERMLQNAKTSQHDQQRNFEMVAPEVSQMPKHSYHVIDAHGHMGPYFKFHIPQNDSEGMLRAMDSAGVEIACISSHLAISGDWKRGNLETLAAIRKHPSRLKGHVVINPNHPRDIKPELKRYILDEGFIAIKITPDTHLKSILDRDYEPMWEFAADHKIMVLSHTYHGSPYDDPQLFAEIAERHPEVNVLIVHSGALTEGFEGAIHLAQKYPNLYLDISGSFITSHWIERLVNEAGDDKVVYSSDIPFIDIRYSLGRVLYSQLSEYQKTRLLRENIIQITKRIEE</sequence>
<dbReference type="Gene3D" id="3.20.20.140">
    <property type="entry name" value="Metal-dependent hydrolases"/>
    <property type="match status" value="2"/>
</dbReference>
<feature type="domain" description="Amidohydrolase-related" evidence="2">
    <location>
        <begin position="337"/>
        <end position="525"/>
    </location>
</feature>
<dbReference type="PANTHER" id="PTHR21240:SF28">
    <property type="entry name" value="ISO-OROTATE DECARBOXYLASE (EUROFUNG)"/>
    <property type="match status" value="1"/>
</dbReference>
<organism evidence="3 4">
    <name type="scientific">Candidatus Brevifilum fermentans</name>
    <dbReference type="NCBI Taxonomy" id="1986204"/>
    <lineage>
        <taxon>Bacteria</taxon>
        <taxon>Bacillati</taxon>
        <taxon>Chloroflexota</taxon>
        <taxon>Anaerolineae</taxon>
        <taxon>Anaerolineales</taxon>
        <taxon>Anaerolineaceae</taxon>
        <taxon>Candidatus Brevifilum</taxon>
    </lineage>
</organism>
<proteinExistence type="predicted"/>
<keyword evidence="1" id="KW-0456">Lyase</keyword>
<dbReference type="GO" id="GO:0016787">
    <property type="term" value="F:hydrolase activity"/>
    <property type="evidence" value="ECO:0007669"/>
    <property type="project" value="UniProtKB-KW"/>
</dbReference>
<evidence type="ECO:0000313" key="4">
    <source>
        <dbReference type="Proteomes" id="UP000195514"/>
    </source>
</evidence>
<dbReference type="GO" id="GO:0016831">
    <property type="term" value="F:carboxy-lyase activity"/>
    <property type="evidence" value="ECO:0007669"/>
    <property type="project" value="InterPro"/>
</dbReference>
<dbReference type="GO" id="GO:0005737">
    <property type="term" value="C:cytoplasm"/>
    <property type="evidence" value="ECO:0007669"/>
    <property type="project" value="TreeGrafter"/>
</dbReference>
<evidence type="ECO:0000313" key="3">
    <source>
        <dbReference type="EMBL" id="SMX53176.1"/>
    </source>
</evidence>
<protein>
    <submittedName>
        <fullName evidence="3">Metal-dependent hydrolase of the TIM-barrel fold-like protein (Modular protein)</fullName>
    </submittedName>
</protein>
<dbReference type="InterPro" id="IPR032466">
    <property type="entry name" value="Metal_Hydrolase"/>
</dbReference>
<evidence type="ECO:0000256" key="1">
    <source>
        <dbReference type="ARBA" id="ARBA00023239"/>
    </source>
</evidence>
<dbReference type="OrthoDB" id="9771932at2"/>
<dbReference type="GO" id="GO:0019748">
    <property type="term" value="P:secondary metabolic process"/>
    <property type="evidence" value="ECO:0007669"/>
    <property type="project" value="TreeGrafter"/>
</dbReference>